<accession>A0A2L2TWE1</accession>
<evidence type="ECO:0000313" key="2">
    <source>
        <dbReference type="Proteomes" id="UP000245910"/>
    </source>
</evidence>
<dbReference type="Proteomes" id="UP000245910">
    <property type="component" value="Chromosome III"/>
</dbReference>
<organism evidence="1 2">
    <name type="scientific">Fusarium venenatum</name>
    <dbReference type="NCBI Taxonomy" id="56646"/>
    <lineage>
        <taxon>Eukaryota</taxon>
        <taxon>Fungi</taxon>
        <taxon>Dikarya</taxon>
        <taxon>Ascomycota</taxon>
        <taxon>Pezizomycotina</taxon>
        <taxon>Sordariomycetes</taxon>
        <taxon>Hypocreomycetidae</taxon>
        <taxon>Hypocreales</taxon>
        <taxon>Nectriaceae</taxon>
        <taxon>Fusarium</taxon>
    </lineage>
</organism>
<dbReference type="EMBL" id="LN649231">
    <property type="protein sequence ID" value="CEI68796.1"/>
    <property type="molecule type" value="Genomic_DNA"/>
</dbReference>
<keyword evidence="2" id="KW-1185">Reference proteome</keyword>
<evidence type="ECO:0000313" key="1">
    <source>
        <dbReference type="EMBL" id="CEI68796.1"/>
    </source>
</evidence>
<protein>
    <submittedName>
        <fullName evidence="1">Uncharacterized protein</fullName>
    </submittedName>
</protein>
<sequence>MSYAKIGQHCTVPGYGIGTNPDKGKAGPILHFDTGYLKSEGTNWNTSDAIMYQTRTITRNNLADVPASICRYGTRTLRQKARAN</sequence>
<proteinExistence type="predicted"/>
<dbReference type="AlphaFoldDB" id="A0A2L2TWE1"/>
<reference evidence="2" key="1">
    <citation type="submission" date="2014-10" db="EMBL/GenBank/DDBJ databases">
        <authorList>
            <person name="King R."/>
        </authorList>
    </citation>
    <scope>NUCLEOTIDE SEQUENCE [LARGE SCALE GENOMIC DNA]</scope>
    <source>
        <strain evidence="2">A3/5</strain>
    </source>
</reference>
<name>A0A2L2TWE1_9HYPO</name>